<evidence type="ECO:0000259" key="8">
    <source>
        <dbReference type="Pfam" id="PF01207"/>
    </source>
</evidence>
<feature type="binding site" evidence="7">
    <location>
        <position position="141"/>
    </location>
    <ligand>
        <name>FMN</name>
        <dbReference type="ChEBI" id="CHEBI:58210"/>
    </ligand>
</feature>
<name>A0A831ZR66_9BACT</name>
<reference evidence="9" key="1">
    <citation type="journal article" date="2020" name="mSystems">
        <title>Genome- and Community-Level Interaction Insights into Carbon Utilization and Element Cycling Functions of Hydrothermarchaeota in Hydrothermal Sediment.</title>
        <authorList>
            <person name="Zhou Z."/>
            <person name="Liu Y."/>
            <person name="Xu W."/>
            <person name="Pan J."/>
            <person name="Luo Z.H."/>
            <person name="Li M."/>
        </authorList>
    </citation>
    <scope>NUCLEOTIDE SEQUENCE [LARGE SCALE GENOMIC DNA]</scope>
    <source>
        <strain evidence="9">SpSt-456</strain>
    </source>
</reference>
<dbReference type="InterPro" id="IPR013785">
    <property type="entry name" value="Aldolase_TIM"/>
</dbReference>
<comment type="function">
    <text evidence="5">Catalyzes the synthesis of 5,6-dihydrouridine (D), a modified base found in the D-loop of most tRNAs, via the reduction of the C5-C6 double bond in target uridines.</text>
</comment>
<feature type="active site" description="Proton donor" evidence="6">
    <location>
        <position position="102"/>
    </location>
</feature>
<gene>
    <name evidence="9" type="ORF">ENS06_04025</name>
</gene>
<keyword evidence="1 5" id="KW-0285">Flavoprotein</keyword>
<dbReference type="PIRSF" id="PIRSF006621">
    <property type="entry name" value="Dus"/>
    <property type="match status" value="1"/>
</dbReference>
<evidence type="ECO:0000256" key="1">
    <source>
        <dbReference type="ARBA" id="ARBA00022630"/>
    </source>
</evidence>
<evidence type="ECO:0000256" key="2">
    <source>
        <dbReference type="ARBA" id="ARBA00022643"/>
    </source>
</evidence>
<keyword evidence="7" id="KW-0547">Nucleotide-binding</keyword>
<dbReference type="PANTHER" id="PTHR45846:SF1">
    <property type="entry name" value="TRNA-DIHYDROURIDINE(47) SYNTHASE [NAD(P)(+)]-LIKE"/>
    <property type="match status" value="1"/>
</dbReference>
<dbReference type="Pfam" id="PF01207">
    <property type="entry name" value="Dus"/>
    <property type="match status" value="1"/>
</dbReference>
<dbReference type="GO" id="GO:0050660">
    <property type="term" value="F:flavin adenine dinucleotide binding"/>
    <property type="evidence" value="ECO:0007669"/>
    <property type="project" value="InterPro"/>
</dbReference>
<keyword evidence="2 5" id="KW-0288">FMN</keyword>
<dbReference type="EC" id="1.3.1.-" evidence="5"/>
<dbReference type="EMBL" id="DSTK01000013">
    <property type="protein sequence ID" value="HFK96479.1"/>
    <property type="molecule type" value="Genomic_DNA"/>
</dbReference>
<evidence type="ECO:0000256" key="4">
    <source>
        <dbReference type="ARBA" id="ARBA00023002"/>
    </source>
</evidence>
<protein>
    <recommendedName>
        <fullName evidence="5">tRNA-dihydrouridine synthase</fullName>
        <ecNumber evidence="5">1.3.1.-</ecNumber>
    </recommendedName>
</protein>
<evidence type="ECO:0000256" key="7">
    <source>
        <dbReference type="PIRSR" id="PIRSR006621-2"/>
    </source>
</evidence>
<feature type="binding site" evidence="7">
    <location>
        <position position="71"/>
    </location>
    <ligand>
        <name>FMN</name>
        <dbReference type="ChEBI" id="CHEBI:58210"/>
    </ligand>
</feature>
<keyword evidence="4 5" id="KW-0560">Oxidoreductase</keyword>
<evidence type="ECO:0000256" key="3">
    <source>
        <dbReference type="ARBA" id="ARBA00022694"/>
    </source>
</evidence>
<evidence type="ECO:0000256" key="5">
    <source>
        <dbReference type="PIRNR" id="PIRNR006621"/>
    </source>
</evidence>
<keyword evidence="3 5" id="KW-0819">tRNA processing</keyword>
<feature type="binding site" evidence="7">
    <location>
        <position position="170"/>
    </location>
    <ligand>
        <name>FMN</name>
        <dbReference type="ChEBI" id="CHEBI:58210"/>
    </ligand>
</feature>
<comment type="cofactor">
    <cofactor evidence="5 7">
        <name>FMN</name>
        <dbReference type="ChEBI" id="CHEBI:58210"/>
    </cofactor>
</comment>
<dbReference type="InterPro" id="IPR035587">
    <property type="entry name" value="DUS-like_FMN-bd"/>
</dbReference>
<dbReference type="SUPFAM" id="SSF51395">
    <property type="entry name" value="FMN-linked oxidoreductases"/>
    <property type="match status" value="1"/>
</dbReference>
<dbReference type="Gene3D" id="3.20.20.70">
    <property type="entry name" value="Aldolase class I"/>
    <property type="match status" value="1"/>
</dbReference>
<dbReference type="GO" id="GO:0003723">
    <property type="term" value="F:RNA binding"/>
    <property type="evidence" value="ECO:0007669"/>
    <property type="project" value="TreeGrafter"/>
</dbReference>
<dbReference type="InterPro" id="IPR001269">
    <property type="entry name" value="DUS_fam"/>
</dbReference>
<proteinExistence type="inferred from homology"/>
<evidence type="ECO:0000313" key="9">
    <source>
        <dbReference type="EMBL" id="HFK96479.1"/>
    </source>
</evidence>
<accession>A0A831ZR66</accession>
<comment type="similarity">
    <text evidence="5">Belongs to the dus family.</text>
</comment>
<dbReference type="PANTHER" id="PTHR45846">
    <property type="entry name" value="TRNA-DIHYDROURIDINE(47) SYNTHASE [NAD(P)(+)]-LIKE"/>
    <property type="match status" value="1"/>
</dbReference>
<sequence>MNIGTVPLPTPYLMAPMADLTHAAFRDLVAQWGGCGLYYTEMLNARIVASSDPAHDPYCACGSKDTPRAAQLVGDDPEVVARAMHKLQDLGRFDVFDFNLGCARGVPARHRWGAALLSRPDRVREILTEARKVLQSPLVVKMRIPEGNGNSLERWAERLSDWEVDAVVLHARSARDLFKRPARWEALKRFKRIFPKPVIGNGDVFSPQAALRLMEETGCDGVMIGRAALMRPWIFADLVHYEKTGRLPDPPDAAALTARYAEDLAARFEERQAVRRFRLFAFWICQNYSYGAHYFHTACRSSSLRAMAETLHGFLSRETIPDYPVRPYLM</sequence>
<organism evidence="9">
    <name type="scientific">Desulfacinum infernum</name>
    <dbReference type="NCBI Taxonomy" id="35837"/>
    <lineage>
        <taxon>Bacteria</taxon>
        <taxon>Pseudomonadati</taxon>
        <taxon>Thermodesulfobacteriota</taxon>
        <taxon>Syntrophobacteria</taxon>
        <taxon>Syntrophobacterales</taxon>
        <taxon>Syntrophobacteraceae</taxon>
        <taxon>Desulfacinum</taxon>
    </lineage>
</organism>
<dbReference type="GO" id="GO:0017150">
    <property type="term" value="F:tRNA dihydrouridine synthase activity"/>
    <property type="evidence" value="ECO:0007669"/>
    <property type="project" value="InterPro"/>
</dbReference>
<feature type="binding site" evidence="7">
    <location>
        <begin position="225"/>
        <end position="226"/>
    </location>
    <ligand>
        <name>FMN</name>
        <dbReference type="ChEBI" id="CHEBI:58210"/>
    </ligand>
</feature>
<feature type="domain" description="DUS-like FMN-binding" evidence="8">
    <location>
        <begin position="14"/>
        <end position="294"/>
    </location>
</feature>
<feature type="binding site" evidence="7">
    <location>
        <begin position="16"/>
        <end position="18"/>
    </location>
    <ligand>
        <name>FMN</name>
        <dbReference type="ChEBI" id="CHEBI:58210"/>
    </ligand>
</feature>
<comment type="caution">
    <text evidence="9">The sequence shown here is derived from an EMBL/GenBank/DDBJ whole genome shotgun (WGS) entry which is preliminary data.</text>
</comment>
<evidence type="ECO:0000256" key="6">
    <source>
        <dbReference type="PIRSR" id="PIRSR006621-1"/>
    </source>
</evidence>
<dbReference type="CDD" id="cd02801">
    <property type="entry name" value="DUS_like_FMN"/>
    <property type="match status" value="1"/>
</dbReference>
<dbReference type="AlphaFoldDB" id="A0A831ZR66"/>